<organism evidence="1 2">
    <name type="scientific">Nocardiopsis exhalans</name>
    <dbReference type="NCBI Taxonomy" id="163604"/>
    <lineage>
        <taxon>Bacteria</taxon>
        <taxon>Bacillati</taxon>
        <taxon>Actinomycetota</taxon>
        <taxon>Actinomycetes</taxon>
        <taxon>Streptosporangiales</taxon>
        <taxon>Nocardiopsidaceae</taxon>
        <taxon>Nocardiopsis</taxon>
    </lineage>
</organism>
<protein>
    <submittedName>
        <fullName evidence="1">DUF742 domain-containing protein</fullName>
    </submittedName>
</protein>
<keyword evidence="2" id="KW-1185">Reference proteome</keyword>
<evidence type="ECO:0000313" key="1">
    <source>
        <dbReference type="EMBL" id="USY18034.1"/>
    </source>
</evidence>
<dbReference type="EMBL" id="CP099837">
    <property type="protein sequence ID" value="USY18034.1"/>
    <property type="molecule type" value="Genomic_DNA"/>
</dbReference>
<dbReference type="Proteomes" id="UP001055940">
    <property type="component" value="Chromosome"/>
</dbReference>
<proteinExistence type="predicted"/>
<gene>
    <name evidence="1" type="ORF">NE857_22220</name>
</gene>
<name>A0ABY5D157_9ACTN</name>
<sequence>MSTAHFTPRSQRPRATARAPRLRISEFTLVAPAFHSLAPDLDAQDPQSRILALAWQSPRPASVVELADQAGFPVALTMVAITHLIDEHRLVPCSPVAASGGAGALEQILQALQGRPLQTETAKLLVAAPSSGQQELRALLGHVGQIHPSTGQGAEVLYALQRSTHTLNLAMTGVCGLPALVSLWPDLARNAEALVLLVRDTDLDQGCDIAAWLNERTEVPVVVAVHLDSESELDAPQVRQALSVPERVPVVMFDAHEPYSLTCLLRDVCHYLTRLEGWG</sequence>
<dbReference type="RefSeq" id="WP_254417510.1">
    <property type="nucleotide sequence ID" value="NZ_BAAAJB010000077.1"/>
</dbReference>
<reference evidence="1" key="1">
    <citation type="submission" date="2022-06" db="EMBL/GenBank/DDBJ databases">
        <authorList>
            <person name="Ping M."/>
        </authorList>
    </citation>
    <scope>NUCLEOTIDE SEQUENCE</scope>
    <source>
        <strain evidence="1">JCM11759T</strain>
    </source>
</reference>
<evidence type="ECO:0000313" key="2">
    <source>
        <dbReference type="Proteomes" id="UP001055940"/>
    </source>
</evidence>
<accession>A0ABY5D157</accession>